<feature type="active site" description="Charge relay system" evidence="5">
    <location>
        <position position="464"/>
    </location>
</feature>
<keyword evidence="8" id="KW-0732">Signal</keyword>
<reference evidence="11" key="1">
    <citation type="journal article" date="2019" name="Int. J. Syst. Evol. Microbiol.">
        <title>The Global Catalogue of Microorganisms (GCM) 10K type strain sequencing project: providing services to taxonomists for standard genome sequencing and annotation.</title>
        <authorList>
            <consortium name="The Broad Institute Genomics Platform"/>
            <consortium name="The Broad Institute Genome Sequencing Center for Infectious Disease"/>
            <person name="Wu L."/>
            <person name="Ma J."/>
        </authorList>
    </citation>
    <scope>NUCLEOTIDE SEQUENCE [LARGE SCALE GENOMIC DNA]</scope>
    <source>
        <strain evidence="11">JCM 17939</strain>
    </source>
</reference>
<dbReference type="InterPro" id="IPR036852">
    <property type="entry name" value="Peptidase_S8/S53_dom_sf"/>
</dbReference>
<dbReference type="Gene3D" id="3.40.50.200">
    <property type="entry name" value="Peptidase S8/S53 domain"/>
    <property type="match status" value="1"/>
</dbReference>
<protein>
    <submittedName>
        <fullName evidence="10">S8 family serine peptidase</fullName>
    </submittedName>
</protein>
<gene>
    <name evidence="10" type="ORF">GCM10023196_032520</name>
</gene>
<feature type="compositionally biased region" description="Low complexity" evidence="7">
    <location>
        <begin position="28"/>
        <end position="46"/>
    </location>
</feature>
<dbReference type="InterPro" id="IPR046450">
    <property type="entry name" value="PA_dom_sf"/>
</dbReference>
<feature type="active site" description="Charge relay system" evidence="5">
    <location>
        <position position="256"/>
    </location>
</feature>
<accession>A0ABP8U7X9</accession>
<evidence type="ECO:0000256" key="1">
    <source>
        <dbReference type="ARBA" id="ARBA00011073"/>
    </source>
</evidence>
<evidence type="ECO:0000259" key="9">
    <source>
        <dbReference type="Pfam" id="PF00082"/>
    </source>
</evidence>
<dbReference type="PRINTS" id="PR00723">
    <property type="entry name" value="SUBTILISIN"/>
</dbReference>
<evidence type="ECO:0000256" key="8">
    <source>
        <dbReference type="SAM" id="SignalP"/>
    </source>
</evidence>
<feature type="chain" id="PRO_5046695569" evidence="8">
    <location>
        <begin position="32"/>
        <end position="1334"/>
    </location>
</feature>
<name>A0ABP8U7X9_9ACTN</name>
<dbReference type="PROSITE" id="PS00136">
    <property type="entry name" value="SUBTILASE_ASP"/>
    <property type="match status" value="1"/>
</dbReference>
<dbReference type="PANTHER" id="PTHR43399:SF4">
    <property type="entry name" value="CELL WALL-ASSOCIATED PROTEASE"/>
    <property type="match status" value="1"/>
</dbReference>
<proteinExistence type="inferred from homology"/>
<evidence type="ECO:0000256" key="4">
    <source>
        <dbReference type="ARBA" id="ARBA00022825"/>
    </source>
</evidence>
<dbReference type="PROSITE" id="PS00138">
    <property type="entry name" value="SUBTILASE_SER"/>
    <property type="match status" value="1"/>
</dbReference>
<comment type="caution">
    <text evidence="10">The sequence shown here is derived from an EMBL/GenBank/DDBJ whole genome shotgun (WGS) entry which is preliminary data.</text>
</comment>
<dbReference type="PANTHER" id="PTHR43399">
    <property type="entry name" value="SUBTILISIN-RELATED"/>
    <property type="match status" value="1"/>
</dbReference>
<organism evidence="10 11">
    <name type="scientific">Actinoallomurus vinaceus</name>
    <dbReference type="NCBI Taxonomy" id="1080074"/>
    <lineage>
        <taxon>Bacteria</taxon>
        <taxon>Bacillati</taxon>
        <taxon>Actinomycetota</taxon>
        <taxon>Actinomycetes</taxon>
        <taxon>Streptosporangiales</taxon>
        <taxon>Thermomonosporaceae</taxon>
        <taxon>Actinoallomurus</taxon>
    </lineage>
</organism>
<dbReference type="EMBL" id="BAABHK010000004">
    <property type="protein sequence ID" value="GAA4626018.1"/>
    <property type="molecule type" value="Genomic_DNA"/>
</dbReference>
<keyword evidence="2 5" id="KW-0645">Protease</keyword>
<evidence type="ECO:0000313" key="11">
    <source>
        <dbReference type="Proteomes" id="UP001501442"/>
    </source>
</evidence>
<keyword evidence="4 5" id="KW-0720">Serine protease</keyword>
<comment type="similarity">
    <text evidence="1 5 6">Belongs to the peptidase S8 family.</text>
</comment>
<feature type="domain" description="Peptidase S8/S53" evidence="9">
    <location>
        <begin position="247"/>
        <end position="510"/>
    </location>
</feature>
<sequence>MNRLRRRTRVTMAAGVLLMAVAAPGPVSASAAPSPTPAALSSASVPGSRPVTATGSPSGKRITLITGDVVAYDAHAGKGEDVKVTAARRADGRPVGFFQRRQGDALYVIPSDALGLVGTGRLDKSLFDVAYLARSGYADDASARIPVIAQYGGTVRDAKTLSRQADALPANTSSRPLTAIHGAAFGVAKSAVRTFWDTVAPAAGDAQPKALTGGLSKLWLDRKVTVTLDKSVPQIGAPEAWKKGLDGKGVKVAVVDTGIDQHHPDFAGRIGDTANFSAESSVQDGHGHGTHVASIIAGSGAASGGRYKGVAPGATLMVAKVLDNRGSGADSQVIEGMQWAAEHGAKVISMSLGSEPTDGTDPASQAVNDLTRQYGSLFVIAAGNSGPHAGTVDSPGTADAALTVAAVDKQDKLADFSSRGPRVGDYGLKPDIAAPGVDIVAARAAGTNIGTAVDANYTTLSGTSMATPHVAGAAAILAQQHPDKSPAWLKSVLTGTARDDGYGTYEQGAGRVDVAQAVTGQVHADGDLNFGLLSYPQSGPVTKAISYVNEGDQPVTLTLALALTAHAGGTADKGMLSADHDTVTVPAGGTTAVKVTLDPAKGPATWYEGAVRATASGVRVTTAVGAYVEARKVKLSGHVIPPDGATDLTYSGWAFMRVDDRDDLDYGVSADAGPDAAADVYPGAFTATTYVTWRDADRRINAALVSAPEIAADHDTTVTLDLRKARKVSVRTPRPAEGYAAQFGLRRVPATGTGYLTLSSEMPYGSLNMWMLPTRKVTQGTFLAFSQHLLGAPLVTMSGRWRGAPDLRPQYQPYWKDQSGAVPMLNGRLRLPVVYGGHGSATELQGVDARGKLVLLSLDDICTTTCTGDALDRVKNAAQGGAAGVLGYGGTARSFFDPARAWPVYPIPTMSLTAEEGRALLTAVRAGKADVDVTGVPNSPYVYSLKFYENGRIPDRLRYSVGAKNLVETADRFHLDRPGRVDETWYATHRGEPGVPGDLTLDSPAPGGRTEYVGPVSPDVIWQRDVGFTYDDPGGDYDHRDGRQYTYVDVYTKPDRRTADWGAQPIVPGDDPPTASLNAQFPGSRQCFPCRTGNLLVTALPVVGAGSATSGKSAFAWSANGVSQYGGKDEEHLYRADGTEVPLVVQKAILGIFAFPVPTFTLPESEARYRLTDKYHTPNPLQRFATDVQTEWTFRSGRPQKGMTSLQDGLCVGWLVTQVLEPCEPMRTLNLRYDLGLDLDNRVPRGTHKIRIGGYHGSLGDSGARLTGLKLWVTFDDGAHWTQVATRAEGTGFTAAINNPAAAAGRDAVGLRVQATDTEGNTIDQTTHRAYGLK</sequence>
<dbReference type="PROSITE" id="PS51892">
    <property type="entry name" value="SUBTILASE"/>
    <property type="match status" value="1"/>
</dbReference>
<feature type="region of interest" description="Disordered" evidence="7">
    <location>
        <begin position="28"/>
        <end position="59"/>
    </location>
</feature>
<dbReference type="InterPro" id="IPR051048">
    <property type="entry name" value="Peptidase_S8/S53_subtilisin"/>
</dbReference>
<keyword evidence="3 5" id="KW-0378">Hydrolase</keyword>
<dbReference type="SUPFAM" id="SSF52743">
    <property type="entry name" value="Subtilisin-like"/>
    <property type="match status" value="1"/>
</dbReference>
<evidence type="ECO:0000256" key="3">
    <source>
        <dbReference type="ARBA" id="ARBA00022801"/>
    </source>
</evidence>
<evidence type="ECO:0000256" key="6">
    <source>
        <dbReference type="RuleBase" id="RU003355"/>
    </source>
</evidence>
<evidence type="ECO:0000256" key="2">
    <source>
        <dbReference type="ARBA" id="ARBA00022670"/>
    </source>
</evidence>
<dbReference type="PROSITE" id="PS00137">
    <property type="entry name" value="SUBTILASE_HIS"/>
    <property type="match status" value="1"/>
</dbReference>
<evidence type="ECO:0000256" key="5">
    <source>
        <dbReference type="PROSITE-ProRule" id="PRU01240"/>
    </source>
</evidence>
<feature type="active site" description="Charge relay system" evidence="5">
    <location>
        <position position="288"/>
    </location>
</feature>
<dbReference type="Proteomes" id="UP001501442">
    <property type="component" value="Unassembled WGS sequence"/>
</dbReference>
<evidence type="ECO:0000313" key="10">
    <source>
        <dbReference type="EMBL" id="GAA4626018.1"/>
    </source>
</evidence>
<feature type="signal peptide" evidence="8">
    <location>
        <begin position="1"/>
        <end position="31"/>
    </location>
</feature>
<dbReference type="SUPFAM" id="SSF52025">
    <property type="entry name" value="PA domain"/>
    <property type="match status" value="1"/>
</dbReference>
<dbReference type="InterPro" id="IPR000209">
    <property type="entry name" value="Peptidase_S8/S53_dom"/>
</dbReference>
<dbReference type="InterPro" id="IPR015500">
    <property type="entry name" value="Peptidase_S8_subtilisin-rel"/>
</dbReference>
<evidence type="ECO:0000256" key="7">
    <source>
        <dbReference type="SAM" id="MobiDB-lite"/>
    </source>
</evidence>
<dbReference type="Gene3D" id="3.50.30.30">
    <property type="match status" value="1"/>
</dbReference>
<dbReference type="InterPro" id="IPR023827">
    <property type="entry name" value="Peptidase_S8_Asp-AS"/>
</dbReference>
<dbReference type="InterPro" id="IPR023828">
    <property type="entry name" value="Peptidase_S8_Ser-AS"/>
</dbReference>
<keyword evidence="11" id="KW-1185">Reference proteome</keyword>
<dbReference type="Pfam" id="PF00082">
    <property type="entry name" value="Peptidase_S8"/>
    <property type="match status" value="1"/>
</dbReference>
<dbReference type="RefSeq" id="WP_345431642.1">
    <property type="nucleotide sequence ID" value="NZ_BAABHK010000004.1"/>
</dbReference>
<dbReference type="InterPro" id="IPR022398">
    <property type="entry name" value="Peptidase_S8_His-AS"/>
</dbReference>
<dbReference type="CDD" id="cd07487">
    <property type="entry name" value="Peptidases_S8_1"/>
    <property type="match status" value="1"/>
</dbReference>